<feature type="compositionally biased region" description="Polar residues" evidence="1">
    <location>
        <begin position="92"/>
        <end position="115"/>
    </location>
</feature>
<reference evidence="3" key="1">
    <citation type="submission" date="2025-08" db="UniProtKB">
        <authorList>
            <consortium name="RefSeq"/>
        </authorList>
    </citation>
    <scope>IDENTIFICATION</scope>
    <source>
        <tissue evidence="3">Whole Larva</tissue>
    </source>
</reference>
<name>A0ABM1MS73_NICVS</name>
<evidence type="ECO:0000313" key="2">
    <source>
        <dbReference type="Proteomes" id="UP000695000"/>
    </source>
</evidence>
<accession>A0ABM1MS73</accession>
<dbReference type="Proteomes" id="UP000695000">
    <property type="component" value="Unplaced"/>
</dbReference>
<dbReference type="RefSeq" id="XP_017777423.1">
    <property type="nucleotide sequence ID" value="XM_017921934.1"/>
</dbReference>
<gene>
    <name evidence="3" type="primary">LOC108563300</name>
</gene>
<feature type="compositionally biased region" description="Polar residues" evidence="1">
    <location>
        <begin position="123"/>
        <end position="135"/>
    </location>
</feature>
<feature type="region of interest" description="Disordered" evidence="1">
    <location>
        <begin position="86"/>
        <end position="206"/>
    </location>
</feature>
<feature type="compositionally biased region" description="Polar residues" evidence="1">
    <location>
        <begin position="179"/>
        <end position="195"/>
    </location>
</feature>
<feature type="region of interest" description="Disordered" evidence="1">
    <location>
        <begin position="473"/>
        <end position="521"/>
    </location>
</feature>
<protein>
    <submittedName>
        <fullName evidence="3">Uncharacterized protein LOC108563300</fullName>
    </submittedName>
</protein>
<dbReference type="GeneID" id="108563300"/>
<organism evidence="2 3">
    <name type="scientific">Nicrophorus vespilloides</name>
    <name type="common">Boreal carrion beetle</name>
    <dbReference type="NCBI Taxonomy" id="110193"/>
    <lineage>
        <taxon>Eukaryota</taxon>
        <taxon>Metazoa</taxon>
        <taxon>Ecdysozoa</taxon>
        <taxon>Arthropoda</taxon>
        <taxon>Hexapoda</taxon>
        <taxon>Insecta</taxon>
        <taxon>Pterygota</taxon>
        <taxon>Neoptera</taxon>
        <taxon>Endopterygota</taxon>
        <taxon>Coleoptera</taxon>
        <taxon>Polyphaga</taxon>
        <taxon>Staphyliniformia</taxon>
        <taxon>Silphidae</taxon>
        <taxon>Nicrophorinae</taxon>
        <taxon>Nicrophorus</taxon>
    </lineage>
</organism>
<sequence>MRQHESRIHPLEYRKELEAKLPLPESELMAKIAKIEAGSKRGGKFYTEMVRATGLTEHQVRHRREQKVYQRYLTEARAQVRRSATKLFGLPASSTPVTQGRSTRSGGSKSAQDRSNSPHHGDTTTVSTQHVPSDTRSTRALKRVREDSTSGTESANHEEPLRPPPNLRGRVMEAIAAVETQSAKRGRSVSSTPSPSKKRSCVDDQSVSSVVEADTPSVFISSTTVLLKRGCIASGVNNGVMNPITNLPITSVDREAEPPSAPARAALLPGPFVEYLTSLNDLDNATQEMINKARMGTGPELLAAMDDWIRHRFPVKVRTARGCAAAVEGPPLSKRALRISRYKKCQNLFAKSKKTLVQMILSGKDVCQSVAAPTLADTESLYGGLLERESPVDTDPFIERARCSDTFKPITETEVLRSMGSWKVSAPGPDGTSVEDVKRCGARALSVLYTLVLGSRVAPSRFLQNRTILIHKDGDGHTDQEELATPGEVSTAHRPWHHKKDQNDEQPLYQRHGGGGPRLGQ</sequence>
<keyword evidence="2" id="KW-1185">Reference proteome</keyword>
<feature type="compositionally biased region" description="Gly residues" evidence="1">
    <location>
        <begin position="512"/>
        <end position="521"/>
    </location>
</feature>
<proteinExistence type="predicted"/>
<evidence type="ECO:0000256" key="1">
    <source>
        <dbReference type="SAM" id="MobiDB-lite"/>
    </source>
</evidence>
<evidence type="ECO:0000313" key="3">
    <source>
        <dbReference type="RefSeq" id="XP_017777423.1"/>
    </source>
</evidence>